<evidence type="ECO:0000313" key="5">
    <source>
        <dbReference type="EMBL" id="MBB4018326.1"/>
    </source>
</evidence>
<dbReference type="InterPro" id="IPR011663">
    <property type="entry name" value="UTRA"/>
</dbReference>
<dbReference type="SUPFAM" id="SSF64288">
    <property type="entry name" value="Chorismate lyase-like"/>
    <property type="match status" value="1"/>
</dbReference>
<accession>A0A840C600</accession>
<evidence type="ECO:0000256" key="1">
    <source>
        <dbReference type="ARBA" id="ARBA00023015"/>
    </source>
</evidence>
<dbReference type="AlphaFoldDB" id="A0A840C600"/>
<dbReference type="Proteomes" id="UP000577362">
    <property type="component" value="Unassembled WGS sequence"/>
</dbReference>
<dbReference type="GO" id="GO:0003700">
    <property type="term" value="F:DNA-binding transcription factor activity"/>
    <property type="evidence" value="ECO:0007669"/>
    <property type="project" value="InterPro"/>
</dbReference>
<dbReference type="CDD" id="cd07377">
    <property type="entry name" value="WHTH_GntR"/>
    <property type="match status" value="1"/>
</dbReference>
<keyword evidence="6" id="KW-1185">Reference proteome</keyword>
<protein>
    <submittedName>
        <fullName evidence="5">GntR family transcriptional regulator</fullName>
    </submittedName>
</protein>
<keyword evidence="2" id="KW-0238">DNA-binding</keyword>
<keyword evidence="3" id="KW-0804">Transcription</keyword>
<dbReference type="EMBL" id="JACIEN010000004">
    <property type="protein sequence ID" value="MBB4018326.1"/>
    <property type="molecule type" value="Genomic_DNA"/>
</dbReference>
<sequence length="265" mass="29712">MKQNVNAGVLYFRDWLRQHEDDPTPLYIQLANGLRSLIQDGKLKVGEALPSERSIAEMTSLSRVTIRKGIELLVREGLLRQRRGSGTYVTGTVERIEQPLARLTSFSEDMISYGRRPSVRWIAREYARPSAREAMALGLSPGEDVVRLHRIRLADDLPLAVELAVVPAKYIPSLDQLGDSLYEALARANAHPDKALQRMHACALPPFEAQLLEADAGEPALHIERISRTKAGTAVEFTRSYYKGDRFDFVVELTLPRQEAPPEKA</sequence>
<evidence type="ECO:0000313" key="6">
    <source>
        <dbReference type="Proteomes" id="UP000577362"/>
    </source>
</evidence>
<gene>
    <name evidence="5" type="ORF">GGR16_003373</name>
</gene>
<dbReference type="GO" id="GO:0003677">
    <property type="term" value="F:DNA binding"/>
    <property type="evidence" value="ECO:0007669"/>
    <property type="project" value="UniProtKB-KW"/>
</dbReference>
<dbReference type="InterPro" id="IPR028978">
    <property type="entry name" value="Chorismate_lyase_/UTRA_dom_sf"/>
</dbReference>
<evidence type="ECO:0000256" key="3">
    <source>
        <dbReference type="ARBA" id="ARBA00023163"/>
    </source>
</evidence>
<dbReference type="Pfam" id="PF00392">
    <property type="entry name" value="GntR"/>
    <property type="match status" value="1"/>
</dbReference>
<proteinExistence type="predicted"/>
<dbReference type="InterPro" id="IPR050679">
    <property type="entry name" value="Bact_HTH_transcr_reg"/>
</dbReference>
<dbReference type="SUPFAM" id="SSF46785">
    <property type="entry name" value="Winged helix' DNA-binding domain"/>
    <property type="match status" value="1"/>
</dbReference>
<dbReference type="PRINTS" id="PR00035">
    <property type="entry name" value="HTHGNTR"/>
</dbReference>
<organism evidence="5 6">
    <name type="scientific">Chelatococcus caeni</name>
    <dbReference type="NCBI Taxonomy" id="1348468"/>
    <lineage>
        <taxon>Bacteria</taxon>
        <taxon>Pseudomonadati</taxon>
        <taxon>Pseudomonadota</taxon>
        <taxon>Alphaproteobacteria</taxon>
        <taxon>Hyphomicrobiales</taxon>
        <taxon>Chelatococcaceae</taxon>
        <taxon>Chelatococcus</taxon>
    </lineage>
</organism>
<dbReference type="SMART" id="SM00866">
    <property type="entry name" value="UTRA"/>
    <property type="match status" value="1"/>
</dbReference>
<dbReference type="RefSeq" id="WP_183317316.1">
    <property type="nucleotide sequence ID" value="NZ_JACIEN010000004.1"/>
</dbReference>
<feature type="domain" description="HTH gntR-type" evidence="4">
    <location>
        <begin position="24"/>
        <end position="92"/>
    </location>
</feature>
<dbReference type="GO" id="GO:0045892">
    <property type="term" value="P:negative regulation of DNA-templated transcription"/>
    <property type="evidence" value="ECO:0007669"/>
    <property type="project" value="TreeGrafter"/>
</dbReference>
<dbReference type="InterPro" id="IPR000524">
    <property type="entry name" value="Tscrpt_reg_HTH_GntR"/>
</dbReference>
<evidence type="ECO:0000256" key="2">
    <source>
        <dbReference type="ARBA" id="ARBA00023125"/>
    </source>
</evidence>
<dbReference type="PROSITE" id="PS50949">
    <property type="entry name" value="HTH_GNTR"/>
    <property type="match status" value="1"/>
</dbReference>
<dbReference type="PANTHER" id="PTHR44846">
    <property type="entry name" value="MANNOSYL-D-GLYCERATE TRANSPORT/METABOLISM SYSTEM REPRESSOR MNGR-RELATED"/>
    <property type="match status" value="1"/>
</dbReference>
<dbReference type="SMART" id="SM00345">
    <property type="entry name" value="HTH_GNTR"/>
    <property type="match status" value="1"/>
</dbReference>
<name>A0A840C600_9HYPH</name>
<dbReference type="Gene3D" id="3.40.1410.10">
    <property type="entry name" value="Chorismate lyase-like"/>
    <property type="match status" value="1"/>
</dbReference>
<dbReference type="PANTHER" id="PTHR44846:SF1">
    <property type="entry name" value="MANNOSYL-D-GLYCERATE TRANSPORT_METABOLISM SYSTEM REPRESSOR MNGR-RELATED"/>
    <property type="match status" value="1"/>
</dbReference>
<keyword evidence="1" id="KW-0805">Transcription regulation</keyword>
<reference evidence="5 6" key="1">
    <citation type="submission" date="2020-08" db="EMBL/GenBank/DDBJ databases">
        <title>Genomic Encyclopedia of Type Strains, Phase IV (KMG-IV): sequencing the most valuable type-strain genomes for metagenomic binning, comparative biology and taxonomic classification.</title>
        <authorList>
            <person name="Goeker M."/>
        </authorList>
    </citation>
    <scope>NUCLEOTIDE SEQUENCE [LARGE SCALE GENOMIC DNA]</scope>
    <source>
        <strain evidence="5 6">DSM 103737</strain>
    </source>
</reference>
<evidence type="ECO:0000259" key="4">
    <source>
        <dbReference type="PROSITE" id="PS50949"/>
    </source>
</evidence>
<dbReference type="InterPro" id="IPR036388">
    <property type="entry name" value="WH-like_DNA-bd_sf"/>
</dbReference>
<dbReference type="InterPro" id="IPR036390">
    <property type="entry name" value="WH_DNA-bd_sf"/>
</dbReference>
<dbReference type="Gene3D" id="1.10.10.10">
    <property type="entry name" value="Winged helix-like DNA-binding domain superfamily/Winged helix DNA-binding domain"/>
    <property type="match status" value="1"/>
</dbReference>
<dbReference type="Pfam" id="PF07702">
    <property type="entry name" value="UTRA"/>
    <property type="match status" value="1"/>
</dbReference>
<comment type="caution">
    <text evidence="5">The sequence shown here is derived from an EMBL/GenBank/DDBJ whole genome shotgun (WGS) entry which is preliminary data.</text>
</comment>